<feature type="region of interest" description="Disordered" evidence="2">
    <location>
        <begin position="265"/>
        <end position="302"/>
    </location>
</feature>
<evidence type="ECO:0000256" key="2">
    <source>
        <dbReference type="SAM" id="MobiDB-lite"/>
    </source>
</evidence>
<evidence type="ECO:0000313" key="3">
    <source>
        <dbReference type="EMBL" id="KAL5112985.1"/>
    </source>
</evidence>
<evidence type="ECO:0000313" key="4">
    <source>
        <dbReference type="Proteomes" id="UP001651158"/>
    </source>
</evidence>
<gene>
    <name evidence="3" type="ORF">TcWFU_009701</name>
</gene>
<feature type="compositionally biased region" description="Polar residues" evidence="2">
    <location>
        <begin position="265"/>
        <end position="282"/>
    </location>
</feature>
<keyword evidence="1" id="KW-0175">Coiled coil</keyword>
<feature type="coiled-coil region" evidence="1">
    <location>
        <begin position="486"/>
        <end position="513"/>
    </location>
</feature>
<feature type="coiled-coil region" evidence="1">
    <location>
        <begin position="373"/>
        <end position="407"/>
    </location>
</feature>
<dbReference type="Proteomes" id="UP001651158">
    <property type="component" value="Unassembled WGS sequence"/>
</dbReference>
<feature type="region of interest" description="Disordered" evidence="2">
    <location>
        <begin position="539"/>
        <end position="582"/>
    </location>
</feature>
<organism evidence="3 4">
    <name type="scientific">Taenia crassiceps</name>
    <dbReference type="NCBI Taxonomy" id="6207"/>
    <lineage>
        <taxon>Eukaryota</taxon>
        <taxon>Metazoa</taxon>
        <taxon>Spiralia</taxon>
        <taxon>Lophotrochozoa</taxon>
        <taxon>Platyhelminthes</taxon>
        <taxon>Cestoda</taxon>
        <taxon>Eucestoda</taxon>
        <taxon>Cyclophyllidea</taxon>
        <taxon>Taeniidae</taxon>
        <taxon>Taenia</taxon>
    </lineage>
</organism>
<feature type="region of interest" description="Disordered" evidence="2">
    <location>
        <begin position="431"/>
        <end position="458"/>
    </location>
</feature>
<feature type="region of interest" description="Disordered" evidence="2">
    <location>
        <begin position="217"/>
        <end position="236"/>
    </location>
</feature>
<name>A0ABR4QTN4_9CEST</name>
<feature type="compositionally biased region" description="Polar residues" evidence="2">
    <location>
        <begin position="565"/>
        <end position="579"/>
    </location>
</feature>
<reference evidence="3 4" key="1">
    <citation type="journal article" date="2022" name="Front. Cell. Infect. Microbiol.">
        <title>The Genomes of Two Strains of Taenia crassiceps the Animal Model for the Study of Human Cysticercosis.</title>
        <authorList>
            <person name="Bobes R.J."/>
            <person name="Estrada K."/>
            <person name="Rios-Valencia D.G."/>
            <person name="Calderon-Gallegos A."/>
            <person name="de la Torre P."/>
            <person name="Carrero J.C."/>
            <person name="Sanchez-Flores A."/>
            <person name="Laclette J.P."/>
        </authorList>
    </citation>
    <scope>NUCLEOTIDE SEQUENCE [LARGE SCALE GENOMIC DNA]</scope>
    <source>
        <strain evidence="3">WFUcys</strain>
    </source>
</reference>
<evidence type="ECO:0000256" key="1">
    <source>
        <dbReference type="SAM" id="Coils"/>
    </source>
</evidence>
<keyword evidence="4" id="KW-1185">Reference proteome</keyword>
<feature type="coiled-coil region" evidence="1">
    <location>
        <begin position="683"/>
        <end position="747"/>
    </location>
</feature>
<comment type="caution">
    <text evidence="3">The sequence shown here is derived from an EMBL/GenBank/DDBJ whole genome shotgun (WGS) entry which is preliminary data.</text>
</comment>
<dbReference type="EMBL" id="JAKROA010000001">
    <property type="protein sequence ID" value="KAL5112985.1"/>
    <property type="molecule type" value="Genomic_DNA"/>
</dbReference>
<proteinExistence type="predicted"/>
<protein>
    <submittedName>
        <fullName evidence="3">Uncharacterized protein</fullName>
    </submittedName>
</protein>
<accession>A0ABR4QTN4</accession>
<sequence>MDSRFRSPVVPRKMSKQELLNNYRLLMNDHLRLERFLSIVTKDNEMARNRLETDLLDAMMCIEDLKQALEVRMARRRKIDPREAEERRSLIRQNKKLLNQLYESAKKIEILELAKLDMKEQLELLDFQMVEIENQKAMVEEELRRQPVTENGFTQTDDDLDNGPSALAAARAETASVLTELANQQAECAALSAKHRHLENLVRELRRDNTELREQIARVNDEVEDENSLAESDKHTRAQSLQAELAAKVEQVALLEERLAKSEAANKTLNDQLQSTQTTNNGRSKEEDESEEERPQSLQLSPAVVQQLATELESVESLNAESLLESIRSLKRLRNSLLSTGSRASINYDPVLDATSPEYYSAQFSQLQSSSEVEGLRGQLAVCEKRRVDLERRVAELSSTLSQAQAANRANEAALTASRRNEAALRRRLLATMDTGSTSSQRTRPISSLDYSETSSSGLKDDLDVIKLEAVNLALSEASQLDRVRLQEQATRIAQLEAEQRTLHDRMASLQASESCAQRASVRLQALYEDMLREFSESTTHEAHLAASRRRQRQTDLRGYETDTAVHTNSSSRNANSDGESMKPCTMKACIEVREVLHGLQERFIRTAEQLAEAETLLAEMGGSSASAHPPAVACGHLLTALRACTEGGGSSDSSSVTATQQRLLARLEVWVVAQLARRDSVEVQLRQRCEDLEVELAKASSDIDFRVLKSNLEAQKAELADLCRKLESTQDELEAMKGLYANHSADHGYFGAINAPSC</sequence>
<feature type="compositionally biased region" description="Polar residues" evidence="2">
    <location>
        <begin position="434"/>
        <end position="458"/>
    </location>
</feature>